<organism evidence="2 3">
    <name type="scientific">Portunus trituberculatus</name>
    <name type="common">Swimming crab</name>
    <name type="synonym">Neptunus trituberculatus</name>
    <dbReference type="NCBI Taxonomy" id="210409"/>
    <lineage>
        <taxon>Eukaryota</taxon>
        <taxon>Metazoa</taxon>
        <taxon>Ecdysozoa</taxon>
        <taxon>Arthropoda</taxon>
        <taxon>Crustacea</taxon>
        <taxon>Multicrustacea</taxon>
        <taxon>Malacostraca</taxon>
        <taxon>Eumalacostraca</taxon>
        <taxon>Eucarida</taxon>
        <taxon>Decapoda</taxon>
        <taxon>Pleocyemata</taxon>
        <taxon>Brachyura</taxon>
        <taxon>Eubrachyura</taxon>
        <taxon>Portunoidea</taxon>
        <taxon>Portunidae</taxon>
        <taxon>Portuninae</taxon>
        <taxon>Portunus</taxon>
    </lineage>
</organism>
<protein>
    <submittedName>
        <fullName evidence="2">Uncharacterized protein</fullName>
    </submittedName>
</protein>
<dbReference type="AlphaFoldDB" id="A0A5B7CJY9"/>
<evidence type="ECO:0000313" key="3">
    <source>
        <dbReference type="Proteomes" id="UP000324222"/>
    </source>
</evidence>
<gene>
    <name evidence="2" type="ORF">E2C01_002060</name>
</gene>
<evidence type="ECO:0000313" key="2">
    <source>
        <dbReference type="EMBL" id="MPC09448.1"/>
    </source>
</evidence>
<evidence type="ECO:0000256" key="1">
    <source>
        <dbReference type="SAM" id="MobiDB-lite"/>
    </source>
</evidence>
<dbReference type="Proteomes" id="UP000324222">
    <property type="component" value="Unassembled WGS sequence"/>
</dbReference>
<reference evidence="2 3" key="1">
    <citation type="submission" date="2019-05" db="EMBL/GenBank/DDBJ databases">
        <title>Another draft genome of Portunus trituberculatus and its Hox gene families provides insights of decapod evolution.</title>
        <authorList>
            <person name="Jeong J.-H."/>
            <person name="Song I."/>
            <person name="Kim S."/>
            <person name="Choi T."/>
            <person name="Kim D."/>
            <person name="Ryu S."/>
            <person name="Kim W."/>
        </authorList>
    </citation>
    <scope>NUCLEOTIDE SEQUENCE [LARGE SCALE GENOMIC DNA]</scope>
    <source>
        <tissue evidence="2">Muscle</tissue>
    </source>
</reference>
<feature type="region of interest" description="Disordered" evidence="1">
    <location>
        <begin position="73"/>
        <end position="93"/>
    </location>
</feature>
<keyword evidence="3" id="KW-1185">Reference proteome</keyword>
<name>A0A5B7CJY9_PORTR</name>
<comment type="caution">
    <text evidence="2">The sequence shown here is derived from an EMBL/GenBank/DDBJ whole genome shotgun (WGS) entry which is preliminary data.</text>
</comment>
<dbReference type="EMBL" id="VSRR010000070">
    <property type="protein sequence ID" value="MPC09448.1"/>
    <property type="molecule type" value="Genomic_DNA"/>
</dbReference>
<sequence length="186" mass="21415">MDLKNGHFLMILENPMITDSPTHASRADLTEHRVVVLPLENTAWMSARVTTPHPSSFTNGPSQIRNLCDGDEDARQAAAQQAASDHPPAPTRPAWGLSGWPHFEFKREKEEDESARSRIRSRCGGEGWEGPQYRDGRHFLDAFLRKRRMRICLLLRHLMNRECRLMTRPGGCLRSLRPRMRYSLEQ</sequence>
<accession>A0A5B7CJY9</accession>
<proteinExistence type="predicted"/>